<organism evidence="1 2">
    <name type="scientific">Halteria grandinella</name>
    <dbReference type="NCBI Taxonomy" id="5974"/>
    <lineage>
        <taxon>Eukaryota</taxon>
        <taxon>Sar</taxon>
        <taxon>Alveolata</taxon>
        <taxon>Ciliophora</taxon>
        <taxon>Intramacronucleata</taxon>
        <taxon>Spirotrichea</taxon>
        <taxon>Stichotrichia</taxon>
        <taxon>Sporadotrichida</taxon>
        <taxon>Halteriidae</taxon>
        <taxon>Halteria</taxon>
    </lineage>
</organism>
<accession>A0A8J8T5G6</accession>
<gene>
    <name evidence="1" type="ORF">FGO68_gene9789</name>
</gene>
<dbReference type="EMBL" id="RRYP01004172">
    <property type="protein sequence ID" value="TNV83102.1"/>
    <property type="molecule type" value="Genomic_DNA"/>
</dbReference>
<comment type="caution">
    <text evidence="1">The sequence shown here is derived from an EMBL/GenBank/DDBJ whole genome shotgun (WGS) entry which is preliminary data.</text>
</comment>
<dbReference type="Proteomes" id="UP000785679">
    <property type="component" value="Unassembled WGS sequence"/>
</dbReference>
<evidence type="ECO:0000313" key="2">
    <source>
        <dbReference type="Proteomes" id="UP000785679"/>
    </source>
</evidence>
<keyword evidence="2" id="KW-1185">Reference proteome</keyword>
<evidence type="ECO:0000313" key="1">
    <source>
        <dbReference type="EMBL" id="TNV83102.1"/>
    </source>
</evidence>
<reference evidence="1" key="1">
    <citation type="submission" date="2019-06" db="EMBL/GenBank/DDBJ databases">
        <authorList>
            <person name="Zheng W."/>
        </authorList>
    </citation>
    <scope>NUCLEOTIDE SEQUENCE</scope>
    <source>
        <strain evidence="1">QDHG01</strain>
    </source>
</reference>
<sequence>MKYRLQSRQQETQLEVNLLTQIEQSILPSSSNLQVIAHALPQPLLLTVSNEQVPSERKVIASRSLTI</sequence>
<protein>
    <submittedName>
        <fullName evidence="1">Uncharacterized protein</fullName>
    </submittedName>
</protein>
<dbReference type="AlphaFoldDB" id="A0A8J8T5G6"/>
<proteinExistence type="predicted"/>
<name>A0A8J8T5G6_HALGN</name>